<dbReference type="InterPro" id="IPR036850">
    <property type="entry name" value="NDK-like_dom_sf"/>
</dbReference>
<accession>A0ABV8F2K2</accession>
<protein>
    <submittedName>
        <fullName evidence="1">Uncharacterized protein</fullName>
    </submittedName>
</protein>
<keyword evidence="2" id="KW-1185">Reference proteome</keyword>
<evidence type="ECO:0000313" key="2">
    <source>
        <dbReference type="Proteomes" id="UP001595698"/>
    </source>
</evidence>
<dbReference type="Proteomes" id="UP001595698">
    <property type="component" value="Unassembled WGS sequence"/>
</dbReference>
<proteinExistence type="predicted"/>
<dbReference type="RefSeq" id="WP_386191580.1">
    <property type="nucleotide sequence ID" value="NZ_JBHSBC010000021.1"/>
</dbReference>
<sequence>MTPTSFMLRSDGDHPVPATVRLSGLKGSATLSDQRPGTLRHRLGQPNRVLSFLHVADEPADLVRELGLFFEHPARVEVITAMTYTGPSEADRTVLDEAVWSDARPARSLNAPEALERLRAAVRDSADEDRETAEAVLRQLASLDAGERLAWRALRRRPNRLGVKVDPWDLALVGTTYIRYDDPDAGKRITNPPPGAWDSH</sequence>
<reference evidence="2" key="1">
    <citation type="journal article" date="2019" name="Int. J. Syst. Evol. Microbiol.">
        <title>The Global Catalogue of Microorganisms (GCM) 10K type strain sequencing project: providing services to taxonomists for standard genome sequencing and annotation.</title>
        <authorList>
            <consortium name="The Broad Institute Genomics Platform"/>
            <consortium name="The Broad Institute Genome Sequencing Center for Infectious Disease"/>
            <person name="Wu L."/>
            <person name="Ma J."/>
        </authorList>
    </citation>
    <scope>NUCLEOTIDE SEQUENCE [LARGE SCALE GENOMIC DNA]</scope>
    <source>
        <strain evidence="2">TBRC 7912</strain>
    </source>
</reference>
<comment type="caution">
    <text evidence="1">The sequence shown here is derived from an EMBL/GenBank/DDBJ whole genome shotgun (WGS) entry which is preliminary data.</text>
</comment>
<evidence type="ECO:0000313" key="1">
    <source>
        <dbReference type="EMBL" id="MFC3982889.1"/>
    </source>
</evidence>
<organism evidence="1 2">
    <name type="scientific">Streptosporangium jomthongense</name>
    <dbReference type="NCBI Taxonomy" id="1193683"/>
    <lineage>
        <taxon>Bacteria</taxon>
        <taxon>Bacillati</taxon>
        <taxon>Actinomycetota</taxon>
        <taxon>Actinomycetes</taxon>
        <taxon>Streptosporangiales</taxon>
        <taxon>Streptosporangiaceae</taxon>
        <taxon>Streptosporangium</taxon>
    </lineage>
</organism>
<gene>
    <name evidence="1" type="ORF">ACFOYY_22335</name>
</gene>
<dbReference type="EMBL" id="JBHSBC010000021">
    <property type="protein sequence ID" value="MFC3982889.1"/>
    <property type="molecule type" value="Genomic_DNA"/>
</dbReference>
<dbReference type="SUPFAM" id="SSF54919">
    <property type="entry name" value="Nucleoside diphosphate kinase, NDK"/>
    <property type="match status" value="1"/>
</dbReference>
<dbReference type="Gene3D" id="3.30.70.141">
    <property type="entry name" value="Nucleoside diphosphate kinase-like domain"/>
    <property type="match status" value="1"/>
</dbReference>
<name>A0ABV8F2K2_9ACTN</name>